<dbReference type="Pfam" id="PF14588">
    <property type="entry name" value="YjgF_endoribonc"/>
    <property type="match status" value="1"/>
</dbReference>
<dbReference type="PANTHER" id="PTHR43760">
    <property type="entry name" value="ENDORIBONUCLEASE-RELATED"/>
    <property type="match status" value="1"/>
</dbReference>
<reference evidence="2 3" key="1">
    <citation type="submission" date="2019-12" db="EMBL/GenBank/DDBJ databases">
        <title>Complete genome sequence of Algicella marina strain 9Alg 56(T) isolated from the red alga Tichocarpus crinitus.</title>
        <authorList>
            <person name="Kim S.-G."/>
            <person name="Nedashkovskaya O.I."/>
        </authorList>
    </citation>
    <scope>NUCLEOTIDE SEQUENCE [LARGE SCALE GENOMIC DNA]</scope>
    <source>
        <strain evidence="2 3">9Alg 56</strain>
    </source>
</reference>
<evidence type="ECO:0000259" key="1">
    <source>
        <dbReference type="Pfam" id="PF14588"/>
    </source>
</evidence>
<proteinExistence type="predicted"/>
<keyword evidence="3" id="KW-1185">Reference proteome</keyword>
<dbReference type="KEGG" id="amaq:GO499_15470"/>
<name>A0A6P1T3Z6_9RHOB</name>
<sequence>MAGAIDAKLKSLDITLPDAPAPAANYVPYVRSGNLVFVSGQLPSGPDGLMKGKVGSETDVATAQQAARQCGIALIAQLKAACDGDLDKVQRVVKLTGFVNATPEFGDHPAVVNGASDLMAEVFGAKGSHSRAAVGAGSLPFNVSVEVEGVFEIA</sequence>
<dbReference type="AlphaFoldDB" id="A0A6P1T3Z6"/>
<protein>
    <submittedName>
        <fullName evidence="2">RidA family protein</fullName>
    </submittedName>
</protein>
<dbReference type="InterPro" id="IPR035959">
    <property type="entry name" value="RutC-like_sf"/>
</dbReference>
<gene>
    <name evidence="2" type="ORF">GO499_15470</name>
</gene>
<organism evidence="2 3">
    <name type="scientific">Algicella marina</name>
    <dbReference type="NCBI Taxonomy" id="2683284"/>
    <lineage>
        <taxon>Bacteria</taxon>
        <taxon>Pseudomonadati</taxon>
        <taxon>Pseudomonadota</taxon>
        <taxon>Alphaproteobacteria</taxon>
        <taxon>Rhodobacterales</taxon>
        <taxon>Paracoccaceae</taxon>
        <taxon>Algicella</taxon>
    </lineage>
</organism>
<accession>A0A6P1T3Z6</accession>
<dbReference type="EMBL" id="CP046620">
    <property type="protein sequence ID" value="QHQ36475.1"/>
    <property type="molecule type" value="Genomic_DNA"/>
</dbReference>
<evidence type="ECO:0000313" key="2">
    <source>
        <dbReference type="EMBL" id="QHQ36475.1"/>
    </source>
</evidence>
<evidence type="ECO:0000313" key="3">
    <source>
        <dbReference type="Proteomes" id="UP000464495"/>
    </source>
</evidence>
<dbReference type="PANTHER" id="PTHR43760:SF1">
    <property type="entry name" value="ENDORIBONUCLEASE L-PSP_CHORISMATE MUTASE-LIKE DOMAIN-CONTAINING PROTEIN"/>
    <property type="match status" value="1"/>
</dbReference>
<dbReference type="SUPFAM" id="SSF55298">
    <property type="entry name" value="YjgF-like"/>
    <property type="match status" value="1"/>
</dbReference>
<dbReference type="Proteomes" id="UP000464495">
    <property type="component" value="Chromosome"/>
</dbReference>
<feature type="domain" description="Endoribonuclease L-PSP/chorismate mutase-like" evidence="1">
    <location>
        <begin position="8"/>
        <end position="143"/>
    </location>
</feature>
<dbReference type="CDD" id="cd02199">
    <property type="entry name" value="YjgF_YER057c_UK114_like_1"/>
    <property type="match status" value="1"/>
</dbReference>
<dbReference type="Gene3D" id="3.30.1330.40">
    <property type="entry name" value="RutC-like"/>
    <property type="match status" value="1"/>
</dbReference>
<dbReference type="InterPro" id="IPR013813">
    <property type="entry name" value="Endoribo_LPSP/chorism_mut-like"/>
</dbReference>
<dbReference type="RefSeq" id="WP_161863022.1">
    <property type="nucleotide sequence ID" value="NZ_CP046620.1"/>
</dbReference>